<organism evidence="3 4">
    <name type="scientific">Arthrobotrys flagrans</name>
    <name type="common">Nematode-trapping fungus</name>
    <name type="synonym">Trichothecium flagrans</name>
    <dbReference type="NCBI Taxonomy" id="97331"/>
    <lineage>
        <taxon>Eukaryota</taxon>
        <taxon>Fungi</taxon>
        <taxon>Dikarya</taxon>
        <taxon>Ascomycota</taxon>
        <taxon>Pezizomycotina</taxon>
        <taxon>Orbiliomycetes</taxon>
        <taxon>Orbiliales</taxon>
        <taxon>Orbiliaceae</taxon>
        <taxon>Arthrobotrys</taxon>
    </lineage>
</organism>
<feature type="region of interest" description="Disordered" evidence="1">
    <location>
        <begin position="569"/>
        <end position="618"/>
    </location>
</feature>
<keyword evidence="4" id="KW-1185">Reference proteome</keyword>
<feature type="compositionally biased region" description="Basic residues" evidence="1">
    <location>
        <begin position="595"/>
        <end position="606"/>
    </location>
</feature>
<dbReference type="SUPFAM" id="SSF49562">
    <property type="entry name" value="C2 domain (Calcium/lipid-binding domain, CaLB)"/>
    <property type="match status" value="1"/>
</dbReference>
<sequence length="821" mass="91280">MGSESDSERWLQEWSLVDIDLWKAKPVAENAKGIQQKKRKKKEVSRATKLQKRQRLEIAKISYMLLTYGGFELAAYRGLPGALPDLSTQQNIFLGTGTFLLGDTCALDPIGGIPAQIADLGKFSSDPYLKVKLGVSPQKSTETGWHVKENAGPDPDDPIIVFRTPTHHQTLHPIFPPQTFWVVSNVPESGFSMTIICRDEDPSNKDDGLGKTKIEIEQITGIGWKKEHMKIELRRRNGGGSWRAFAFSPVINAINGQKISSGRPIADMSIEVIGETKNNGGRPFPYTSGPAYFSKHFSPFAGRMTGIVEKTDDTASIASGGSTLFGGERKKYNFQANVLQLQGPVPPELNHPFVPSKWFIKKLFTGKILPHALHAHHRNIFSHDLKTVYGVIIQDDREDAIMKQSAAMSEIPLEQTMVDSPQAHSHQTQPYSHGEELNQSKLRRLLKGGKVEGDPEFKAMELENPRPSEGQPCGNSYLDKSQRFLEMCGELTESGKVKKQPSIGDDGEEEEQTGGALFTYVVTVDGQMRWSEVGAGWAREVGSKHVILANGAKHVAFAGEFFIRRKPRKHHRRPSFAVSTRTGSSSSGVLMYRNSKNRGDRKRKNRPVSEPRETMSRGEQMLGDTLSAVDRNPEAWAPPAQLPSWSPPAQLPYAAPFRTDSASTIERDRDLDLMFSHDHTRRPSQISLNTTDKVRFQLYIDNDSGTYRPLEKHIPAFREFMRSQFTGFDVIVTHCAGEEGKKIEKMKQAHVRKGRERGEVAGDPGDAVEGGDLVFSDSSSESSSDEDEGKEVYSERSGLGKGGKLPSGVQEFAEKYGIRMM</sequence>
<dbReference type="Proteomes" id="UP000283090">
    <property type="component" value="Unassembled WGS sequence"/>
</dbReference>
<evidence type="ECO:0000259" key="2">
    <source>
        <dbReference type="PROSITE" id="PS50004"/>
    </source>
</evidence>
<feature type="domain" description="C2" evidence="2">
    <location>
        <begin position="80"/>
        <end position="229"/>
    </location>
</feature>
<dbReference type="GeneID" id="93586681"/>
<accession>A0A437A4L9</accession>
<dbReference type="Gene3D" id="2.60.40.150">
    <property type="entry name" value="C2 domain"/>
    <property type="match status" value="1"/>
</dbReference>
<dbReference type="GO" id="GO:0010628">
    <property type="term" value="P:positive regulation of gene expression"/>
    <property type="evidence" value="ECO:0007669"/>
    <property type="project" value="TreeGrafter"/>
</dbReference>
<dbReference type="VEuPathDB" id="FungiDB:DFL_004370"/>
<name>A0A437A4L9_ARTFL</name>
<feature type="compositionally biased region" description="Low complexity" evidence="1">
    <location>
        <begin position="578"/>
        <end position="589"/>
    </location>
</feature>
<comment type="caution">
    <text evidence="3">The sequence shown here is derived from an EMBL/GenBank/DDBJ whole genome shotgun (WGS) entry which is preliminary data.</text>
</comment>
<feature type="compositionally biased region" description="Basic and acidic residues" evidence="1">
    <location>
        <begin position="607"/>
        <end position="616"/>
    </location>
</feature>
<proteinExistence type="predicted"/>
<dbReference type="PROSITE" id="PS50004">
    <property type="entry name" value="C2"/>
    <property type="match status" value="1"/>
</dbReference>
<dbReference type="OrthoDB" id="73919at2759"/>
<reference evidence="3 4" key="1">
    <citation type="submission" date="2019-01" db="EMBL/GenBank/DDBJ databases">
        <title>Intercellular communication is required for trap formation in the nematode-trapping fungus Duddingtonia flagrans.</title>
        <authorList>
            <person name="Youssar L."/>
            <person name="Wernet V."/>
            <person name="Hensel N."/>
            <person name="Hildebrandt H.-G."/>
            <person name="Fischer R."/>
        </authorList>
    </citation>
    <scope>NUCLEOTIDE SEQUENCE [LARGE SCALE GENOMIC DNA]</scope>
    <source>
        <strain evidence="3 4">CBS H-5679</strain>
    </source>
</reference>
<dbReference type="STRING" id="97331.A0A437A4L9"/>
<evidence type="ECO:0000256" key="1">
    <source>
        <dbReference type="SAM" id="MobiDB-lite"/>
    </source>
</evidence>
<dbReference type="RefSeq" id="XP_067491620.1">
    <property type="nucleotide sequence ID" value="XM_067633454.1"/>
</dbReference>
<dbReference type="InterPro" id="IPR035892">
    <property type="entry name" value="C2_domain_sf"/>
</dbReference>
<gene>
    <name evidence="3" type="ORF">DFL_004370</name>
</gene>
<protein>
    <recommendedName>
        <fullName evidence="2">C2 domain-containing protein</fullName>
    </recommendedName>
</protein>
<evidence type="ECO:0000313" key="4">
    <source>
        <dbReference type="Proteomes" id="UP000283090"/>
    </source>
</evidence>
<dbReference type="InterPro" id="IPR000008">
    <property type="entry name" value="C2_dom"/>
</dbReference>
<dbReference type="PANTHER" id="PTHR47800">
    <property type="entry name" value="C2 DOMAIN-CONTAINING PROTEIN"/>
    <property type="match status" value="1"/>
</dbReference>
<evidence type="ECO:0000313" key="3">
    <source>
        <dbReference type="EMBL" id="RVD86076.1"/>
    </source>
</evidence>
<dbReference type="PANTHER" id="PTHR47800:SF5">
    <property type="entry name" value="FER-1-LIKE PROTEIN 6"/>
    <property type="match status" value="1"/>
</dbReference>
<dbReference type="AlphaFoldDB" id="A0A437A4L9"/>
<feature type="region of interest" description="Disordered" evidence="1">
    <location>
        <begin position="748"/>
        <end position="807"/>
    </location>
</feature>
<dbReference type="EMBL" id="SAEB01000006">
    <property type="protein sequence ID" value="RVD86076.1"/>
    <property type="molecule type" value="Genomic_DNA"/>
</dbReference>